<protein>
    <submittedName>
        <fullName evidence="2">Uncharacterized protein</fullName>
    </submittedName>
</protein>
<evidence type="ECO:0000313" key="2">
    <source>
        <dbReference type="EMBL" id="WGO83186.1"/>
    </source>
</evidence>
<keyword evidence="1" id="KW-0732">Signal</keyword>
<name>A0ABY8P2I8_9GAMM</name>
<proteinExistence type="predicted"/>
<evidence type="ECO:0000256" key="1">
    <source>
        <dbReference type="SAM" id="SignalP"/>
    </source>
</evidence>
<dbReference type="EMBL" id="CP123759">
    <property type="protein sequence ID" value="WGO83186.1"/>
    <property type="molecule type" value="Genomic_DNA"/>
</dbReference>
<sequence>MKLLCYLFANILILTFNLISEANAGNKPIECYDTKVDNLSPIEEKTKIEWLIENCELQRSEAVNNRLKILNGMINDAKDKTNSQAN</sequence>
<reference evidence="2 3" key="1">
    <citation type="submission" date="2023-04" db="EMBL/GenBank/DDBJ databases">
        <title>Genome dynamics across the evolutionary transition to endosymbiosis.</title>
        <authorList>
            <person name="Siozios S."/>
            <person name="Nadal-Jimenez P."/>
            <person name="Azagi T."/>
            <person name="Sprong H."/>
            <person name="Frost C.L."/>
            <person name="Parratt S.R."/>
            <person name="Taylor G."/>
            <person name="Brettell L."/>
            <person name="Lew K.C."/>
            <person name="Croft L."/>
            <person name="King K.C."/>
            <person name="Brockhurst M.A."/>
            <person name="Hypsa V."/>
            <person name="Novakova E."/>
            <person name="Darby A.C."/>
            <person name="Hurst G.D.D."/>
        </authorList>
    </citation>
    <scope>NUCLEOTIDE SEQUENCE [LARGE SCALE GENOMIC DNA]</scope>
    <source>
        <strain evidence="3">aApi_AU</strain>
    </source>
</reference>
<organism evidence="2 3">
    <name type="scientific">Arsenophonus apicola</name>
    <dbReference type="NCBI Taxonomy" id="2879119"/>
    <lineage>
        <taxon>Bacteria</taxon>
        <taxon>Pseudomonadati</taxon>
        <taxon>Pseudomonadota</taxon>
        <taxon>Gammaproteobacteria</taxon>
        <taxon>Enterobacterales</taxon>
        <taxon>Morganellaceae</taxon>
        <taxon>Arsenophonus</taxon>
    </lineage>
</organism>
<feature type="chain" id="PRO_5046016071" evidence="1">
    <location>
        <begin position="25"/>
        <end position="86"/>
    </location>
</feature>
<dbReference type="RefSeq" id="WP_280937841.1">
    <property type="nucleotide sequence ID" value="NZ_CP123759.1"/>
</dbReference>
<keyword evidence="3" id="KW-1185">Reference proteome</keyword>
<feature type="signal peptide" evidence="1">
    <location>
        <begin position="1"/>
        <end position="24"/>
    </location>
</feature>
<evidence type="ECO:0000313" key="3">
    <source>
        <dbReference type="Proteomes" id="UP001231859"/>
    </source>
</evidence>
<gene>
    <name evidence="2" type="ORF">QG404_12705</name>
</gene>
<dbReference type="Proteomes" id="UP001231859">
    <property type="component" value="Chromosome"/>
</dbReference>
<accession>A0ABY8P2I8</accession>